<organism evidence="3 4">
    <name type="scientific">Helianthus annuus</name>
    <name type="common">Common sunflower</name>
    <dbReference type="NCBI Taxonomy" id="4232"/>
    <lineage>
        <taxon>Eukaryota</taxon>
        <taxon>Viridiplantae</taxon>
        <taxon>Streptophyta</taxon>
        <taxon>Embryophyta</taxon>
        <taxon>Tracheophyta</taxon>
        <taxon>Spermatophyta</taxon>
        <taxon>Magnoliopsida</taxon>
        <taxon>eudicotyledons</taxon>
        <taxon>Gunneridae</taxon>
        <taxon>Pentapetalae</taxon>
        <taxon>asterids</taxon>
        <taxon>campanulids</taxon>
        <taxon>Asterales</taxon>
        <taxon>Asteraceae</taxon>
        <taxon>Asteroideae</taxon>
        <taxon>Heliantheae alliance</taxon>
        <taxon>Heliantheae</taxon>
        <taxon>Helianthus</taxon>
    </lineage>
</organism>
<dbReference type="AlphaFoldDB" id="A0A251RSD0"/>
<evidence type="ECO:0000256" key="1">
    <source>
        <dbReference type="SAM" id="MobiDB-lite"/>
    </source>
</evidence>
<dbReference type="PANTHER" id="PTHR33671:SF16">
    <property type="match status" value="1"/>
</dbReference>
<protein>
    <submittedName>
        <fullName evidence="3">Uncharacterized protein</fullName>
    </submittedName>
</protein>
<dbReference type="EMBL" id="CM007906">
    <property type="protein sequence ID" value="OTF87207.1"/>
    <property type="molecule type" value="Genomic_DNA"/>
</dbReference>
<feature type="region of interest" description="Disordered" evidence="1">
    <location>
        <begin position="339"/>
        <end position="419"/>
    </location>
</feature>
<reference evidence="2 4" key="1">
    <citation type="journal article" date="2017" name="Nature">
        <title>The sunflower genome provides insights into oil metabolism, flowering and Asterid evolution.</title>
        <authorList>
            <person name="Badouin H."/>
            <person name="Gouzy J."/>
            <person name="Grassa C.J."/>
            <person name="Murat F."/>
            <person name="Staton S.E."/>
            <person name="Cottret L."/>
            <person name="Lelandais-Briere C."/>
            <person name="Owens G.L."/>
            <person name="Carrere S."/>
            <person name="Mayjonade B."/>
            <person name="Legrand L."/>
            <person name="Gill N."/>
            <person name="Kane N.C."/>
            <person name="Bowers J.E."/>
            <person name="Hubner S."/>
            <person name="Bellec A."/>
            <person name="Berard A."/>
            <person name="Berges H."/>
            <person name="Blanchet N."/>
            <person name="Boniface M.C."/>
            <person name="Brunel D."/>
            <person name="Catrice O."/>
            <person name="Chaidir N."/>
            <person name="Claudel C."/>
            <person name="Donnadieu C."/>
            <person name="Faraut T."/>
            <person name="Fievet G."/>
            <person name="Helmstetter N."/>
            <person name="King M."/>
            <person name="Knapp S.J."/>
            <person name="Lai Z."/>
            <person name="Le Paslier M.C."/>
            <person name="Lippi Y."/>
            <person name="Lorenzon L."/>
            <person name="Mandel J.R."/>
            <person name="Marage G."/>
            <person name="Marchand G."/>
            <person name="Marquand E."/>
            <person name="Bret-Mestries E."/>
            <person name="Morien E."/>
            <person name="Nambeesan S."/>
            <person name="Nguyen T."/>
            <person name="Pegot-Espagnet P."/>
            <person name="Pouilly N."/>
            <person name="Raftis F."/>
            <person name="Sallet E."/>
            <person name="Schiex T."/>
            <person name="Thomas J."/>
            <person name="Vandecasteele C."/>
            <person name="Vares D."/>
            <person name="Vear F."/>
            <person name="Vautrin S."/>
            <person name="Crespi M."/>
            <person name="Mangin B."/>
            <person name="Burke J.M."/>
            <person name="Salse J."/>
            <person name="Munos S."/>
            <person name="Vincourt P."/>
            <person name="Rieseberg L.H."/>
            <person name="Langlade N.B."/>
        </authorList>
    </citation>
    <scope>NUCLEOTIDE SEQUENCE [LARGE SCALE GENOMIC DNA]</scope>
    <source>
        <strain evidence="4">cv. SF193</strain>
        <tissue evidence="2">Leaves</tissue>
    </source>
</reference>
<evidence type="ECO:0000313" key="2">
    <source>
        <dbReference type="EMBL" id="KAF5756165.1"/>
    </source>
</evidence>
<name>A0A251RSD0_HELAN</name>
<reference evidence="3" key="2">
    <citation type="submission" date="2017-02" db="EMBL/GenBank/DDBJ databases">
        <title>Sunflower complete genome.</title>
        <authorList>
            <person name="Langlade N."/>
            <person name="Munos S."/>
        </authorList>
    </citation>
    <scope>NUCLEOTIDE SEQUENCE [LARGE SCALE GENOMIC DNA]</scope>
    <source>
        <tissue evidence="3">Leaves</tissue>
    </source>
</reference>
<dbReference type="InParanoid" id="A0A251RSD0"/>
<dbReference type="OrthoDB" id="677721at2759"/>
<dbReference type="Proteomes" id="UP000215914">
    <property type="component" value="Chromosome 17"/>
</dbReference>
<evidence type="ECO:0000313" key="3">
    <source>
        <dbReference type="EMBL" id="OTF87207.1"/>
    </source>
</evidence>
<feature type="compositionally biased region" description="Basic and acidic residues" evidence="1">
    <location>
        <begin position="89"/>
        <end position="107"/>
    </location>
</feature>
<proteinExistence type="predicted"/>
<accession>A0A251RSD0</accession>
<reference evidence="2" key="3">
    <citation type="submission" date="2020-06" db="EMBL/GenBank/DDBJ databases">
        <title>Helianthus annuus Genome sequencing and assembly Release 2.</title>
        <authorList>
            <person name="Gouzy J."/>
            <person name="Langlade N."/>
            <person name="Munos S."/>
        </authorList>
    </citation>
    <scope>NUCLEOTIDE SEQUENCE</scope>
    <source>
        <tissue evidence="2">Leaves</tissue>
    </source>
</reference>
<feature type="region of interest" description="Disordered" evidence="1">
    <location>
        <begin position="170"/>
        <end position="241"/>
    </location>
</feature>
<dbReference type="Gramene" id="mRNA:HanXRQr2_Chr17g0811431">
    <property type="protein sequence ID" value="mRNA:HanXRQr2_Chr17g0811431"/>
    <property type="gene ID" value="HanXRQr2_Chr17g0811431"/>
</dbReference>
<dbReference type="Pfam" id="PF05097">
    <property type="entry name" value="DUF688"/>
    <property type="match status" value="2"/>
</dbReference>
<dbReference type="EMBL" id="MNCJ02000332">
    <property type="protein sequence ID" value="KAF5756165.1"/>
    <property type="molecule type" value="Genomic_DNA"/>
</dbReference>
<feature type="region of interest" description="Disordered" evidence="1">
    <location>
        <begin position="1"/>
        <end position="132"/>
    </location>
</feature>
<sequence length="419" mass="46927">MGDKRLNFNRPLLSVRRTVANSQKGSTRKNETSTPALLPSPSYRSDLHSGPLRNPGTVPFVWEQIPGRPKDEGKTQKPPLVPSPPPGRILKERSQDMKKRSGNDINEKPQLTYGPNFLQLNDDDTEDDSEFEYDEPGHMSLQFCGLLPHFCLKTSIGMLNQTPVRTRLPVSSANRTRVGASSQDARVAAYEPKSSVKNQKDPTILNHESTENTKQKNSQKLEQGDKISYNHNASSPPPFVSEENEVNIQKKGLVSFKELLAQELQAHENEKETNFENPTIEKTLYVDTVHKVESSKSEFKETDGDIFGISLNPTEPFMFDLVFDNTKHDKEMIQTGACNDPKVDKKVKASQKSGLEMPAPPPLPKSPSDSWLWRTLPSVNSKTAPLWSNHKQSSKTTTKQGKNVQSRYPQGLLLPISET</sequence>
<feature type="compositionally biased region" description="Polar residues" evidence="1">
    <location>
        <begin position="170"/>
        <end position="184"/>
    </location>
</feature>
<gene>
    <name evidence="3" type="ORF">HannXRQ_Chr17g0559231</name>
    <name evidence="2" type="ORF">HanXRQr2_Chr17g0811431</name>
</gene>
<dbReference type="InterPro" id="IPR007789">
    <property type="entry name" value="DUF688"/>
</dbReference>
<keyword evidence="4" id="KW-1185">Reference proteome</keyword>
<dbReference type="PANTHER" id="PTHR33671">
    <property type="entry name" value="N-METHYLTRANSFERASE, PUTATIVE (DUF688)-RELATED"/>
    <property type="match status" value="1"/>
</dbReference>
<feature type="compositionally biased region" description="Acidic residues" evidence="1">
    <location>
        <begin position="121"/>
        <end position="132"/>
    </location>
</feature>
<evidence type="ECO:0000313" key="4">
    <source>
        <dbReference type="Proteomes" id="UP000215914"/>
    </source>
</evidence>